<feature type="transmembrane region" description="Helical" evidence="5">
    <location>
        <begin position="239"/>
        <end position="258"/>
    </location>
</feature>
<dbReference type="InterPro" id="IPR010096">
    <property type="entry name" value="NADH-Q_OxRdtase_suN/2"/>
</dbReference>
<dbReference type="EMBL" id="LT629739">
    <property type="protein sequence ID" value="SDS17902.1"/>
    <property type="molecule type" value="Genomic_DNA"/>
</dbReference>
<dbReference type="STRING" id="629680.SAMN04489751_1414"/>
<protein>
    <recommendedName>
        <fullName evidence="5">NADH-quinone oxidoreductase subunit N</fullName>
        <ecNumber evidence="5">7.1.1.-</ecNumber>
    </recommendedName>
    <alternativeName>
        <fullName evidence="5">NADH dehydrogenase I subunit N</fullName>
    </alternativeName>
    <alternativeName>
        <fullName evidence="5">NDH-1 subunit N</fullName>
    </alternativeName>
</protein>
<feature type="transmembrane region" description="Helical" evidence="5">
    <location>
        <begin position="445"/>
        <end position="468"/>
    </location>
</feature>
<feature type="transmembrane region" description="Helical" evidence="5">
    <location>
        <begin position="399"/>
        <end position="419"/>
    </location>
</feature>
<keyword evidence="3 5" id="KW-1133">Transmembrane helix</keyword>
<dbReference type="HAMAP" id="MF_00445">
    <property type="entry name" value="NDH1_NuoN_1"/>
    <property type="match status" value="1"/>
</dbReference>
<dbReference type="InterPro" id="IPR001750">
    <property type="entry name" value="ND/Mrp_TM"/>
</dbReference>
<dbReference type="AlphaFoldDB" id="A0A1H1Q333"/>
<gene>
    <name evidence="5" type="primary">nuoN</name>
    <name evidence="8" type="ORF">SAMN04489751_1414</name>
</gene>
<comment type="similarity">
    <text evidence="5">Belongs to the complex I subunit 2 family.</text>
</comment>
<evidence type="ECO:0000256" key="4">
    <source>
        <dbReference type="ARBA" id="ARBA00023136"/>
    </source>
</evidence>
<feature type="transmembrane region" description="Helical" evidence="5">
    <location>
        <begin position="162"/>
        <end position="183"/>
    </location>
</feature>
<proteinExistence type="inferred from homology"/>
<evidence type="ECO:0000256" key="1">
    <source>
        <dbReference type="ARBA" id="ARBA00004127"/>
    </source>
</evidence>
<dbReference type="PANTHER" id="PTHR22773">
    <property type="entry name" value="NADH DEHYDROGENASE"/>
    <property type="match status" value="1"/>
</dbReference>
<evidence type="ECO:0000256" key="6">
    <source>
        <dbReference type="RuleBase" id="RU000320"/>
    </source>
</evidence>
<dbReference type="GO" id="GO:0048038">
    <property type="term" value="F:quinone binding"/>
    <property type="evidence" value="ECO:0007669"/>
    <property type="project" value="UniProtKB-KW"/>
</dbReference>
<keyword evidence="5" id="KW-0520">NAD</keyword>
<keyword evidence="5" id="KW-1003">Cell membrane</keyword>
<dbReference type="GO" id="GO:0042773">
    <property type="term" value="P:ATP synthesis coupled electron transport"/>
    <property type="evidence" value="ECO:0007669"/>
    <property type="project" value="InterPro"/>
</dbReference>
<feature type="transmembrane region" description="Helical" evidence="5">
    <location>
        <begin position="131"/>
        <end position="155"/>
    </location>
</feature>
<keyword evidence="9" id="KW-1185">Reference proteome</keyword>
<feature type="transmembrane region" description="Helical" evidence="5">
    <location>
        <begin position="296"/>
        <end position="314"/>
    </location>
</feature>
<evidence type="ECO:0000259" key="7">
    <source>
        <dbReference type="Pfam" id="PF00361"/>
    </source>
</evidence>
<keyword evidence="5" id="KW-0813">Transport</keyword>
<accession>A0A1H1Q333</accession>
<evidence type="ECO:0000256" key="5">
    <source>
        <dbReference type="HAMAP-Rule" id="MF_00445"/>
    </source>
</evidence>
<comment type="subunit">
    <text evidence="5">NDH-1 is composed of 14 different subunits. Subunits NuoA, H, J, K, L, M, N constitute the membrane sector of the complex.</text>
</comment>
<keyword evidence="5" id="KW-1278">Translocase</keyword>
<comment type="function">
    <text evidence="5">NDH-1 shuttles electrons from NADH, via FMN and iron-sulfur (Fe-S) centers, to quinones in the respiratory chain. The immediate electron acceptor for the enzyme in this species is believed to be a menaquinone. Couples the redox reaction to proton translocation (for every two electrons transferred, four hydrogen ions are translocated across the cytoplasmic membrane), and thus conserves the redox energy in a proton gradient.</text>
</comment>
<feature type="transmembrane region" description="Helical" evidence="5">
    <location>
        <begin position="270"/>
        <end position="289"/>
    </location>
</feature>
<feature type="domain" description="NADH:quinone oxidoreductase/Mrp antiporter transmembrane" evidence="7">
    <location>
        <begin position="125"/>
        <end position="414"/>
    </location>
</feature>
<dbReference type="Pfam" id="PF00361">
    <property type="entry name" value="Proton_antipo_M"/>
    <property type="match status" value="1"/>
</dbReference>
<dbReference type="GO" id="GO:0008137">
    <property type="term" value="F:NADH dehydrogenase (ubiquinone) activity"/>
    <property type="evidence" value="ECO:0007669"/>
    <property type="project" value="InterPro"/>
</dbReference>
<evidence type="ECO:0000313" key="8">
    <source>
        <dbReference type="EMBL" id="SDS17902.1"/>
    </source>
</evidence>
<evidence type="ECO:0000256" key="3">
    <source>
        <dbReference type="ARBA" id="ARBA00022989"/>
    </source>
</evidence>
<feature type="transmembrane region" description="Helical" evidence="5">
    <location>
        <begin position="326"/>
        <end position="346"/>
    </location>
</feature>
<dbReference type="GO" id="GO:0005886">
    <property type="term" value="C:plasma membrane"/>
    <property type="evidence" value="ECO:0007669"/>
    <property type="project" value="UniProtKB-SubCell"/>
</dbReference>
<feature type="transmembrane region" description="Helical" evidence="5">
    <location>
        <begin position="366"/>
        <end position="387"/>
    </location>
</feature>
<feature type="transmembrane region" description="Helical" evidence="5">
    <location>
        <begin position="108"/>
        <end position="125"/>
    </location>
</feature>
<keyword evidence="5" id="KW-0874">Quinone</keyword>
<evidence type="ECO:0000313" key="9">
    <source>
        <dbReference type="Proteomes" id="UP000199700"/>
    </source>
</evidence>
<feature type="transmembrane region" description="Helical" evidence="5">
    <location>
        <begin position="203"/>
        <end position="227"/>
    </location>
</feature>
<feature type="transmembrane region" description="Helical" evidence="5">
    <location>
        <begin position="44"/>
        <end position="62"/>
    </location>
</feature>
<feature type="transmembrane region" description="Helical" evidence="5">
    <location>
        <begin position="12"/>
        <end position="32"/>
    </location>
</feature>
<evidence type="ECO:0000256" key="2">
    <source>
        <dbReference type="ARBA" id="ARBA00022692"/>
    </source>
</evidence>
<feature type="transmembrane region" description="Helical" evidence="5">
    <location>
        <begin position="82"/>
        <end position="101"/>
    </location>
</feature>
<dbReference type="Proteomes" id="UP000199700">
    <property type="component" value="Chromosome"/>
</dbReference>
<dbReference type="EC" id="7.1.1.-" evidence="5"/>
<comment type="subcellular location">
    <subcellularLocation>
        <location evidence="5">Cell membrane</location>
        <topology evidence="5">Multi-pass membrane protein</topology>
    </subcellularLocation>
    <subcellularLocation>
        <location evidence="1">Endomembrane system</location>
        <topology evidence="1">Multi-pass membrane protein</topology>
    </subcellularLocation>
    <subcellularLocation>
        <location evidence="6">Membrane</location>
        <topology evidence="6">Multi-pass membrane protein</topology>
    </subcellularLocation>
</comment>
<comment type="catalytic activity">
    <reaction evidence="5">
        <text>a quinone + NADH + 5 H(+)(in) = a quinol + NAD(+) + 4 H(+)(out)</text>
        <dbReference type="Rhea" id="RHEA:57888"/>
        <dbReference type="ChEBI" id="CHEBI:15378"/>
        <dbReference type="ChEBI" id="CHEBI:24646"/>
        <dbReference type="ChEBI" id="CHEBI:57540"/>
        <dbReference type="ChEBI" id="CHEBI:57945"/>
        <dbReference type="ChEBI" id="CHEBI:132124"/>
    </reaction>
</comment>
<name>A0A1H1Q333_BRESA</name>
<dbReference type="GO" id="GO:0050136">
    <property type="term" value="F:NADH dehydrogenase (quinone) (non-electrogenic) activity"/>
    <property type="evidence" value="ECO:0007669"/>
    <property type="project" value="UniProtKB-UniRule"/>
</dbReference>
<keyword evidence="2 5" id="KW-0812">Transmembrane</keyword>
<dbReference type="GO" id="GO:0012505">
    <property type="term" value="C:endomembrane system"/>
    <property type="evidence" value="ECO:0007669"/>
    <property type="project" value="UniProtKB-SubCell"/>
</dbReference>
<keyword evidence="4 5" id="KW-0472">Membrane</keyword>
<organism evidence="8 9">
    <name type="scientific">Brevibacterium sandarakinum</name>
    <dbReference type="NCBI Taxonomy" id="629680"/>
    <lineage>
        <taxon>Bacteria</taxon>
        <taxon>Bacillati</taxon>
        <taxon>Actinomycetota</taxon>
        <taxon>Actinomycetes</taxon>
        <taxon>Micrococcales</taxon>
        <taxon>Brevibacteriaceae</taxon>
        <taxon>Brevibacterium</taxon>
    </lineage>
</organism>
<sequence length="477" mass="48822">MDASMQMQPSLLLPEIIVFVGGLVVLLGGSFLPRHRQWVSRTVAALALLGAAIVTALAMAGPPHAAFAGTFAVDTATGAGRVIAALATLLVLGVASGELAGSPRESDTYALFLFATTGVMVLAGATDLLVLIVGFLLASIPLYAIVGLTGGAAGAEAAMKTYFLGALSGIILMLGVTVLYALAGGTDYALLTQTLPTAPSAAVGVGALCVLTGLLFKAGGVPVHFWVPDAAQGTGVTAATFLTTVPKVGALIAIYRLVDTVSAGNDSWPIVVAVLATASMFLGNLAAYWQRDPRRLLGWSTVAQVGFLLVPITAIGHSDLALPSMLFYLAAYALANIGAFAVAAALPTLRELTAYRGLARSRPGLAVTLVVSLLGLVGIPPLAVFVGKFTTATAAWDGGHGWLALVVMVNSLLSLFYYLRWFGPAFMRPSTNSTRFPPAGGTTRWPAATAATAALASLGVGVAAGLLWKVLEGPMQF</sequence>
<reference evidence="8" key="1">
    <citation type="submission" date="2016-10" db="EMBL/GenBank/DDBJ databases">
        <authorList>
            <person name="Varghese N."/>
            <person name="Submissions S."/>
        </authorList>
    </citation>
    <scope>NUCLEOTIDE SEQUENCE [LARGE SCALE GENOMIC DNA]</scope>
    <source>
        <strain evidence="8">DSM 22082</strain>
    </source>
</reference>